<name>A0ABN2QR53_9MICO</name>
<keyword evidence="1" id="KW-0805">Transcription regulation</keyword>
<feature type="domain" description="HTH marR-type" evidence="4">
    <location>
        <begin position="24"/>
        <end position="83"/>
    </location>
</feature>
<dbReference type="PANTHER" id="PTHR38465:SF2">
    <property type="entry name" value="HTH-TYPE TRANSCRIPTIONAL REGULATOR MMPR5"/>
    <property type="match status" value="1"/>
</dbReference>
<organism evidence="5 6">
    <name type="scientific">Microbacterium deminutum</name>
    <dbReference type="NCBI Taxonomy" id="344164"/>
    <lineage>
        <taxon>Bacteria</taxon>
        <taxon>Bacillati</taxon>
        <taxon>Actinomycetota</taxon>
        <taxon>Actinomycetes</taxon>
        <taxon>Micrococcales</taxon>
        <taxon>Microbacteriaceae</taxon>
        <taxon>Microbacterium</taxon>
    </lineage>
</organism>
<dbReference type="InterPro" id="IPR000835">
    <property type="entry name" value="HTH_MarR-typ"/>
</dbReference>
<dbReference type="InterPro" id="IPR036388">
    <property type="entry name" value="WH-like_DNA-bd_sf"/>
</dbReference>
<evidence type="ECO:0000256" key="1">
    <source>
        <dbReference type="ARBA" id="ARBA00023015"/>
    </source>
</evidence>
<proteinExistence type="predicted"/>
<dbReference type="RefSeq" id="WP_344093747.1">
    <property type="nucleotide sequence ID" value="NZ_BAAAOG010000002.1"/>
</dbReference>
<evidence type="ECO:0000313" key="5">
    <source>
        <dbReference type="EMBL" id="GAA1956868.1"/>
    </source>
</evidence>
<comment type="caution">
    <text evidence="5">The sequence shown here is derived from an EMBL/GenBank/DDBJ whole genome shotgun (WGS) entry which is preliminary data.</text>
</comment>
<dbReference type="InterPro" id="IPR036390">
    <property type="entry name" value="WH_DNA-bd_sf"/>
</dbReference>
<reference evidence="5 6" key="1">
    <citation type="journal article" date="2019" name="Int. J. Syst. Evol. Microbiol.">
        <title>The Global Catalogue of Microorganisms (GCM) 10K type strain sequencing project: providing services to taxonomists for standard genome sequencing and annotation.</title>
        <authorList>
            <consortium name="The Broad Institute Genomics Platform"/>
            <consortium name="The Broad Institute Genome Sequencing Center for Infectious Disease"/>
            <person name="Wu L."/>
            <person name="Ma J."/>
        </authorList>
    </citation>
    <scope>NUCLEOTIDE SEQUENCE [LARGE SCALE GENOMIC DNA]</scope>
    <source>
        <strain evidence="5 6">JCM 14901</strain>
    </source>
</reference>
<evidence type="ECO:0000256" key="3">
    <source>
        <dbReference type="ARBA" id="ARBA00023163"/>
    </source>
</evidence>
<accession>A0ABN2QR53</accession>
<dbReference type="Gene3D" id="1.10.10.10">
    <property type="entry name" value="Winged helix-like DNA-binding domain superfamily/Winged helix DNA-binding domain"/>
    <property type="match status" value="1"/>
</dbReference>
<sequence length="170" mass="18297">MSEPTTFPGADAAERAAAMLTAAGMPRMAARVMMALVGSPDEGYSAAELADRLGVSAAAVSGAVRYLQTIHIVHRLSRAGDRRDRYDLIDDGWHSVLTANAPLYAMLADLIDAVADENADAPQSTERAREMSAFFRFFAERMPAFLDEWDAERRVKSGSDQASGTSVVPS</sequence>
<keyword evidence="6" id="KW-1185">Reference proteome</keyword>
<protein>
    <submittedName>
        <fullName evidence="5">MarR family transcriptional regulator</fullName>
    </submittedName>
</protein>
<gene>
    <name evidence="5" type="ORF">GCM10009776_18820</name>
</gene>
<dbReference type="Pfam" id="PF12802">
    <property type="entry name" value="MarR_2"/>
    <property type="match status" value="1"/>
</dbReference>
<evidence type="ECO:0000259" key="4">
    <source>
        <dbReference type="Pfam" id="PF12802"/>
    </source>
</evidence>
<dbReference type="Proteomes" id="UP001499933">
    <property type="component" value="Unassembled WGS sequence"/>
</dbReference>
<evidence type="ECO:0000256" key="2">
    <source>
        <dbReference type="ARBA" id="ARBA00023125"/>
    </source>
</evidence>
<keyword evidence="3" id="KW-0804">Transcription</keyword>
<dbReference type="EMBL" id="BAAAOG010000002">
    <property type="protein sequence ID" value="GAA1956868.1"/>
    <property type="molecule type" value="Genomic_DNA"/>
</dbReference>
<dbReference type="InterPro" id="IPR052362">
    <property type="entry name" value="HTH-GbsR_regulator"/>
</dbReference>
<evidence type="ECO:0000313" key="6">
    <source>
        <dbReference type="Proteomes" id="UP001499933"/>
    </source>
</evidence>
<keyword evidence="2" id="KW-0238">DNA-binding</keyword>
<dbReference type="SUPFAM" id="SSF46785">
    <property type="entry name" value="Winged helix' DNA-binding domain"/>
    <property type="match status" value="1"/>
</dbReference>
<dbReference type="PANTHER" id="PTHR38465">
    <property type="entry name" value="HTH-TYPE TRANSCRIPTIONAL REGULATOR MJ1563-RELATED"/>
    <property type="match status" value="1"/>
</dbReference>